<dbReference type="GO" id="GO:0000159">
    <property type="term" value="C:protein phosphatase type 2A complex"/>
    <property type="evidence" value="ECO:0007669"/>
    <property type="project" value="InterPro"/>
</dbReference>
<proteinExistence type="predicted"/>
<feature type="chain" id="PRO_5014159526" evidence="1">
    <location>
        <begin position="18"/>
        <end position="511"/>
    </location>
</feature>
<dbReference type="InterPro" id="IPR002554">
    <property type="entry name" value="PP2A_B56"/>
</dbReference>
<sequence length="511" mass="59533">MMFLVLLLLLVPLEVHSCYYRSRFHIDYYPRWKRDWQHAMKGTTADSPEGLLRTFHRVFKVMVPVGDNPSIAKAHRAKFNLLQKVWKGCRRLLDNNAEEATQFVEELINSFLGNDRELQCLGTLTEPAFNHLQRPYQLLAEIYSEAPSNLHVQLHHGLLRLSRLFYSPDKNEREAVGKVFRMALSQSLGRMNVEETSRAGRRELREFGRMVEAIFNEYSEDATSVAVRPTEELFRIMAALIKWTGRTTLKSYFRQIYVDTIVPLVGRKYYGQLQESYEKTIKDIVGAAKKSAADYTFWTAITDRLIETTYRGTARLDEFSSRQRQNLLINMLQELLIVPHRYAQMIRLLMSHSRNDGSEREQHDLLLRISLTRFRKCFEEEDQTFFDEESRLLAVAEVFKQLYSWYLALPPNSDMEGAIVRAIMAWRKGPGEPSDRALQAQSAAVDERLGDAVSLTSRFSAMTLHSPGHGRRIRRIKRERMRGRARVVRRRVLIPKIRGLDGYEKVPKERV</sequence>
<protein>
    <submittedName>
        <fullName evidence="2">Uncharacterized protein</fullName>
    </submittedName>
</protein>
<dbReference type="Proteomes" id="UP000240830">
    <property type="component" value="Unassembled WGS sequence"/>
</dbReference>
<evidence type="ECO:0000313" key="3">
    <source>
        <dbReference type="Proteomes" id="UP000240830"/>
    </source>
</evidence>
<dbReference type="GO" id="GO:0007165">
    <property type="term" value="P:signal transduction"/>
    <property type="evidence" value="ECO:0007669"/>
    <property type="project" value="InterPro"/>
</dbReference>
<evidence type="ECO:0000256" key="1">
    <source>
        <dbReference type="SAM" id="SignalP"/>
    </source>
</evidence>
<dbReference type="EMBL" id="MTSL01000129">
    <property type="protein sequence ID" value="PJF18312.1"/>
    <property type="molecule type" value="Genomic_DNA"/>
</dbReference>
<dbReference type="GO" id="GO:0019888">
    <property type="term" value="F:protein phosphatase regulator activity"/>
    <property type="evidence" value="ECO:0007669"/>
    <property type="project" value="InterPro"/>
</dbReference>
<dbReference type="AlphaFoldDB" id="A0A2H9TKQ0"/>
<dbReference type="Pfam" id="PF01603">
    <property type="entry name" value="B56"/>
    <property type="match status" value="1"/>
</dbReference>
<keyword evidence="3" id="KW-1185">Reference proteome</keyword>
<organism evidence="2 3">
    <name type="scientific">Paramicrosporidium saccamoebae</name>
    <dbReference type="NCBI Taxonomy" id="1246581"/>
    <lineage>
        <taxon>Eukaryota</taxon>
        <taxon>Fungi</taxon>
        <taxon>Fungi incertae sedis</taxon>
        <taxon>Cryptomycota</taxon>
        <taxon>Cryptomycota incertae sedis</taxon>
        <taxon>Paramicrosporidium</taxon>
    </lineage>
</organism>
<reference evidence="2 3" key="1">
    <citation type="submission" date="2016-10" db="EMBL/GenBank/DDBJ databases">
        <title>The genome of Paramicrosporidium saccamoebae is the missing link in understanding Cryptomycota and Microsporidia evolution.</title>
        <authorList>
            <person name="Quandt C.A."/>
            <person name="Beaudet D."/>
            <person name="Corsaro D."/>
            <person name="Michel R."/>
            <person name="Corradi N."/>
            <person name="James T."/>
        </authorList>
    </citation>
    <scope>NUCLEOTIDE SEQUENCE [LARGE SCALE GENOMIC DNA]</scope>
    <source>
        <strain evidence="2 3">KSL3</strain>
    </source>
</reference>
<evidence type="ECO:0000313" key="2">
    <source>
        <dbReference type="EMBL" id="PJF18312.1"/>
    </source>
</evidence>
<comment type="caution">
    <text evidence="2">The sequence shown here is derived from an EMBL/GenBank/DDBJ whole genome shotgun (WGS) entry which is preliminary data.</text>
</comment>
<keyword evidence="1" id="KW-0732">Signal</keyword>
<accession>A0A2H9TKQ0</accession>
<gene>
    <name evidence="2" type="ORF">PSACC_01857</name>
</gene>
<feature type="signal peptide" evidence="1">
    <location>
        <begin position="1"/>
        <end position="17"/>
    </location>
</feature>
<name>A0A2H9TKQ0_9FUNG</name>